<dbReference type="EMBL" id="JACHOA010000013">
    <property type="protein sequence ID" value="MBB4615795.1"/>
    <property type="molecule type" value="Genomic_DNA"/>
</dbReference>
<comment type="caution">
    <text evidence="5">The sequence shown here is derived from an EMBL/GenBank/DDBJ whole genome shotgun (WGS) entry which is preliminary data.</text>
</comment>
<dbReference type="Gene3D" id="1.10.10.60">
    <property type="entry name" value="Homeodomain-like"/>
    <property type="match status" value="1"/>
</dbReference>
<dbReference type="PRINTS" id="PR00032">
    <property type="entry name" value="HTHARAC"/>
</dbReference>
<name>A0A7W7AGF9_9SPHN</name>
<dbReference type="RefSeq" id="WP_144908068.1">
    <property type="nucleotide sequence ID" value="NZ_VLKJ01000019.1"/>
</dbReference>
<evidence type="ECO:0000256" key="1">
    <source>
        <dbReference type="ARBA" id="ARBA00023015"/>
    </source>
</evidence>
<keyword evidence="6" id="KW-1185">Reference proteome</keyword>
<evidence type="ECO:0000313" key="6">
    <source>
        <dbReference type="Proteomes" id="UP000538566"/>
    </source>
</evidence>
<dbReference type="PANTHER" id="PTHR43280">
    <property type="entry name" value="ARAC-FAMILY TRANSCRIPTIONAL REGULATOR"/>
    <property type="match status" value="1"/>
</dbReference>
<dbReference type="GO" id="GO:0043565">
    <property type="term" value="F:sequence-specific DNA binding"/>
    <property type="evidence" value="ECO:0007669"/>
    <property type="project" value="InterPro"/>
</dbReference>
<evidence type="ECO:0000313" key="5">
    <source>
        <dbReference type="EMBL" id="MBB4615795.1"/>
    </source>
</evidence>
<feature type="domain" description="HTH araC/xylS-type" evidence="4">
    <location>
        <begin position="138"/>
        <end position="236"/>
    </location>
</feature>
<dbReference type="Proteomes" id="UP000538566">
    <property type="component" value="Unassembled WGS sequence"/>
</dbReference>
<protein>
    <submittedName>
        <fullName evidence="5">AraC-like DNA-binding protein</fullName>
    </submittedName>
</protein>
<sequence>MLDRANEVAGSDVLVSQDGGASLDRLFGSSASDRKVWTNERVLAILDQSYDRKRGSKAEIIPLNCNSDIIDRCYLNIHIVEFCLVSNFTVHLSTENELKSQRRYPGHFAHKEGMQWAKHLSLEEYHGSIPQKQKEILCRALRFIDCEFGRALTLSDIARQSGTNRTYLAQIFRSVLGASVHQILTNVRMLAASRWLIETDMTITQISWEAGYRNNSSFSRAFSIVFGMCPRTYRRTGLSI</sequence>
<evidence type="ECO:0000256" key="2">
    <source>
        <dbReference type="ARBA" id="ARBA00023125"/>
    </source>
</evidence>
<evidence type="ECO:0000256" key="3">
    <source>
        <dbReference type="ARBA" id="ARBA00023163"/>
    </source>
</evidence>
<keyword evidence="1" id="KW-0805">Transcription regulation</keyword>
<reference evidence="5 6" key="1">
    <citation type="submission" date="2020-08" db="EMBL/GenBank/DDBJ databases">
        <title>Genomic Encyclopedia of Type Strains, Phase IV (KMG-IV): sequencing the most valuable type-strain genomes for metagenomic binning, comparative biology and taxonomic classification.</title>
        <authorList>
            <person name="Goeker M."/>
        </authorList>
    </citation>
    <scope>NUCLEOTIDE SEQUENCE [LARGE SCALE GENOMIC DNA]</scope>
    <source>
        <strain evidence="5 6">DSM 17507</strain>
    </source>
</reference>
<dbReference type="SMART" id="SM00342">
    <property type="entry name" value="HTH_ARAC"/>
    <property type="match status" value="1"/>
</dbReference>
<proteinExistence type="predicted"/>
<accession>A0A7W7AGF9</accession>
<evidence type="ECO:0000259" key="4">
    <source>
        <dbReference type="PROSITE" id="PS01124"/>
    </source>
</evidence>
<dbReference type="GO" id="GO:0003700">
    <property type="term" value="F:DNA-binding transcription factor activity"/>
    <property type="evidence" value="ECO:0007669"/>
    <property type="project" value="InterPro"/>
</dbReference>
<dbReference type="AlphaFoldDB" id="A0A7W7AGF9"/>
<keyword evidence="2 5" id="KW-0238">DNA-binding</keyword>
<dbReference type="InterPro" id="IPR018060">
    <property type="entry name" value="HTH_AraC"/>
</dbReference>
<dbReference type="InterPro" id="IPR020449">
    <property type="entry name" value="Tscrpt_reg_AraC-type_HTH"/>
</dbReference>
<gene>
    <name evidence="5" type="ORF">GGR37_004099</name>
</gene>
<dbReference type="PROSITE" id="PS01124">
    <property type="entry name" value="HTH_ARAC_FAMILY_2"/>
    <property type="match status" value="1"/>
</dbReference>
<dbReference type="InterPro" id="IPR009057">
    <property type="entry name" value="Homeodomain-like_sf"/>
</dbReference>
<organism evidence="5 6">
    <name type="scientific">Novosphingobium taihuense</name>
    <dbReference type="NCBI Taxonomy" id="260085"/>
    <lineage>
        <taxon>Bacteria</taxon>
        <taxon>Pseudomonadati</taxon>
        <taxon>Pseudomonadota</taxon>
        <taxon>Alphaproteobacteria</taxon>
        <taxon>Sphingomonadales</taxon>
        <taxon>Sphingomonadaceae</taxon>
        <taxon>Novosphingobium</taxon>
    </lineage>
</organism>
<keyword evidence="3" id="KW-0804">Transcription</keyword>
<dbReference type="PANTHER" id="PTHR43280:SF2">
    <property type="entry name" value="HTH-TYPE TRANSCRIPTIONAL REGULATOR EXSA"/>
    <property type="match status" value="1"/>
</dbReference>
<dbReference type="SUPFAM" id="SSF46689">
    <property type="entry name" value="Homeodomain-like"/>
    <property type="match status" value="2"/>
</dbReference>
<dbReference type="OrthoDB" id="7191628at2"/>
<dbReference type="Pfam" id="PF12833">
    <property type="entry name" value="HTH_18"/>
    <property type="match status" value="1"/>
</dbReference>